<evidence type="ECO:0000256" key="2">
    <source>
        <dbReference type="SAM" id="Coils"/>
    </source>
</evidence>
<dbReference type="PANTHER" id="PTHR30386:SF19">
    <property type="entry name" value="MULTIDRUG EXPORT PROTEIN EMRA-RELATED"/>
    <property type="match status" value="1"/>
</dbReference>
<evidence type="ECO:0000256" key="1">
    <source>
        <dbReference type="ARBA" id="ARBA00004196"/>
    </source>
</evidence>
<dbReference type="AlphaFoldDB" id="A0A7C9IQQ7"/>
<reference evidence="3 4" key="2">
    <citation type="submission" date="2020-03" db="EMBL/GenBank/DDBJ databases">
        <title>Kangsaoukella pontilimi gen. nov., sp. nov., a new member of the family Rhodobacteraceae isolated from a tidal mudflat.</title>
        <authorList>
            <person name="Kim I.S."/>
        </authorList>
    </citation>
    <scope>NUCLEOTIDE SEQUENCE [LARGE SCALE GENOMIC DNA]</scope>
    <source>
        <strain evidence="3 4">GH1-50</strain>
    </source>
</reference>
<comment type="subcellular location">
    <subcellularLocation>
        <location evidence="1">Cell envelope</location>
    </subcellularLocation>
</comment>
<keyword evidence="4" id="KW-1185">Reference proteome</keyword>
<sequence length="428" mass="45624">MLGSRKIRVAAGIFVLAAVWNLLWPRVHFYVSTDAVIDAPVIAVRAPVDGTIVAASPGLGAPVRPETTLLRLQRNPDMELGAARLRGEALAARAEVDALDAEIARTKGRIAALEDRARQEARIEIAFLTARLTEAVEERRRYEALWDQAVRALDRQRRLGEAGSVADARVEAAEGEVAVADALIAGADARIAAIRLEIEALEAGLPTPSGTGRRDAALDRLEDLGLLVSDLATRRAIAQGRLDGLTARLRETGDLPDMPEHFAPAAATTGVIWRPSPPAGASAARGADLAEVLDCSRRFLEVVLDESIIEQVPPGTPARVRLRGAETSFLARVAFRRAVGGGTALTQELQDEPANMRGGGVRVYLTLPPADIAADGVAERFCDVGRTAEVQIDRPPVLPRVAAWIERARDFFEPEGTIAGTGRAASSG</sequence>
<dbReference type="EMBL" id="WUPT01000001">
    <property type="protein sequence ID" value="MXQ06566.1"/>
    <property type="molecule type" value="Genomic_DNA"/>
</dbReference>
<accession>A0A7C9IQQ7</accession>
<dbReference type="Proteomes" id="UP000480350">
    <property type="component" value="Unassembled WGS sequence"/>
</dbReference>
<evidence type="ECO:0000313" key="4">
    <source>
        <dbReference type="Proteomes" id="UP000480350"/>
    </source>
</evidence>
<protein>
    <recommendedName>
        <fullName evidence="5">Multidrug resistance efflux pump</fullName>
    </recommendedName>
</protein>
<feature type="coiled-coil region" evidence="2">
    <location>
        <begin position="82"/>
        <end position="145"/>
    </location>
</feature>
<dbReference type="PANTHER" id="PTHR30386">
    <property type="entry name" value="MEMBRANE FUSION SUBUNIT OF EMRAB-TOLC MULTIDRUG EFFLUX PUMP"/>
    <property type="match status" value="1"/>
</dbReference>
<keyword evidence="2" id="KW-0175">Coiled coil</keyword>
<proteinExistence type="predicted"/>
<reference evidence="3 4" key="1">
    <citation type="submission" date="2019-12" db="EMBL/GenBank/DDBJ databases">
        <authorList>
            <person name="Lee S.D."/>
        </authorList>
    </citation>
    <scope>NUCLEOTIDE SEQUENCE [LARGE SCALE GENOMIC DNA]</scope>
    <source>
        <strain evidence="3 4">GH1-50</strain>
    </source>
</reference>
<gene>
    <name evidence="3" type="ORF">GQ651_01775</name>
</gene>
<comment type="caution">
    <text evidence="3">The sequence shown here is derived from an EMBL/GenBank/DDBJ whole genome shotgun (WGS) entry which is preliminary data.</text>
</comment>
<dbReference type="GO" id="GO:0030313">
    <property type="term" value="C:cell envelope"/>
    <property type="evidence" value="ECO:0007669"/>
    <property type="project" value="UniProtKB-SubCell"/>
</dbReference>
<dbReference type="InterPro" id="IPR050739">
    <property type="entry name" value="MFP"/>
</dbReference>
<name>A0A7C9IQQ7_9RHOB</name>
<dbReference type="RefSeq" id="WP_160762496.1">
    <property type="nucleotide sequence ID" value="NZ_WUPT01000001.1"/>
</dbReference>
<organism evidence="3 4">
    <name type="scientific">Kangsaoukella pontilimi</name>
    <dbReference type="NCBI Taxonomy" id="2691042"/>
    <lineage>
        <taxon>Bacteria</taxon>
        <taxon>Pseudomonadati</taxon>
        <taxon>Pseudomonadota</taxon>
        <taxon>Alphaproteobacteria</taxon>
        <taxon>Rhodobacterales</taxon>
        <taxon>Paracoccaceae</taxon>
        <taxon>Kangsaoukella</taxon>
    </lineage>
</organism>
<evidence type="ECO:0008006" key="5">
    <source>
        <dbReference type="Google" id="ProtNLM"/>
    </source>
</evidence>
<evidence type="ECO:0000313" key="3">
    <source>
        <dbReference type="EMBL" id="MXQ06566.1"/>
    </source>
</evidence>